<name>A0A192Y9W5_9CAUD</name>
<protein>
    <recommendedName>
        <fullName evidence="3">Lipoprotein</fullName>
    </recommendedName>
</protein>
<organism evidence="1 2">
    <name type="scientific">Morganella phage vB_MmoM_MP1</name>
    <dbReference type="NCBI Taxonomy" id="1852628"/>
    <lineage>
        <taxon>Viruses</taxon>
        <taxon>Duplodnaviria</taxon>
        <taxon>Heunggongvirae</taxon>
        <taxon>Uroviricota</taxon>
        <taxon>Caudoviricetes</taxon>
        <taxon>Pantevenvirales</taxon>
        <taxon>Straboviridae</taxon>
        <taxon>Gualtarvirus</taxon>
        <taxon>Gualtarvirus mp1</taxon>
    </lineage>
</organism>
<dbReference type="OrthoDB" id="40189at10239"/>
<dbReference type="PROSITE" id="PS51257">
    <property type="entry name" value="PROKAR_LIPOPROTEIN"/>
    <property type="match status" value="1"/>
</dbReference>
<dbReference type="GeneID" id="29059451"/>
<dbReference type="Proteomes" id="UP000203816">
    <property type="component" value="Segment"/>
</dbReference>
<evidence type="ECO:0000313" key="2">
    <source>
        <dbReference type="Proteomes" id="UP000203816"/>
    </source>
</evidence>
<accession>A0A192Y9W5</accession>
<dbReference type="EMBL" id="KX078569">
    <property type="protein sequence ID" value="ANM46519.1"/>
    <property type="molecule type" value="Genomic_DNA"/>
</dbReference>
<sequence>MKHLKIALIVLSLTTLSGCQSYQDYVQRIHNNQTTGELKATSNGPAYFRTSGARNERKLTKSEQAYIDQINGQRNAFYEAESEKWREQEKREAEMKQASLTCNQKAQITYRIWMEEAYITGDYSKVRDWDVNKLTKYCQKGKK</sequence>
<dbReference type="KEGG" id="vg:29059451"/>
<proteinExistence type="predicted"/>
<evidence type="ECO:0000313" key="1">
    <source>
        <dbReference type="EMBL" id="ANM46519.1"/>
    </source>
</evidence>
<keyword evidence="2" id="KW-1185">Reference proteome</keyword>
<gene>
    <name evidence="1" type="ORF">MP1_gp0033</name>
</gene>
<reference evidence="1 2" key="1">
    <citation type="submission" date="2016-04" db="EMBL/GenBank/DDBJ databases">
        <title>Comparative genomics of Morganella phages MP1 and MP2 define new clades among the T4 and T7-like Viruses.</title>
        <authorList>
            <person name="Pinto G."/>
            <person name="Oliveira A."/>
            <person name="Malgorzata L."/>
            <person name="Kropinski A."/>
            <person name="Azeredo J."/>
        </authorList>
    </citation>
    <scope>NUCLEOTIDE SEQUENCE [LARGE SCALE GENOMIC DNA]</scope>
</reference>
<evidence type="ECO:0008006" key="3">
    <source>
        <dbReference type="Google" id="ProtNLM"/>
    </source>
</evidence>
<dbReference type="RefSeq" id="YP_009279890.1">
    <property type="nucleotide sequence ID" value="NC_031020.1"/>
</dbReference>